<keyword evidence="3" id="KW-1185">Reference proteome</keyword>
<name>A0A2S7U493_9BACT</name>
<reference evidence="2 3" key="1">
    <citation type="submission" date="2016-12" db="EMBL/GenBank/DDBJ databases">
        <title>Study of bacterial adaptation to deep sea.</title>
        <authorList>
            <person name="Song J."/>
            <person name="Yoshizawa S."/>
            <person name="Kogure K."/>
        </authorList>
    </citation>
    <scope>NUCLEOTIDE SEQUENCE [LARGE SCALE GENOMIC DNA]</scope>
    <source>
        <strain evidence="2 3">SAORIC-165</strain>
    </source>
</reference>
<evidence type="ECO:0000313" key="3">
    <source>
        <dbReference type="Proteomes" id="UP000239907"/>
    </source>
</evidence>
<sequence length="272" mass="31515">MHESLTVIGIILIGMALRSCRRRIFRKIGALVYLLASGTVVYFISGNIPLSIASIFVWFFLPWIELGTRVRKLRLPLENHLNEERSPRLQQFPEAAHNIDELETLDFEHSSDYSWDWAGSAQHYSFFWHPEERTVVTVCLCKQTNVAFSYVTISSRACDGKIYRTSNFPFSSTLKNSPAVAWNQIACRHCSLEQSLESHKHFIKKKGGSFDNLMMPDPDILNEEVENDMRVQIRHNLDTGIITITDNGKFRYSFRGLCFLWKQFIKDMIRLS</sequence>
<dbReference type="EMBL" id="MQWA01000001">
    <property type="protein sequence ID" value="PQJ29214.1"/>
    <property type="molecule type" value="Genomic_DNA"/>
</dbReference>
<evidence type="ECO:0000313" key="2">
    <source>
        <dbReference type="EMBL" id="PQJ29214.1"/>
    </source>
</evidence>
<dbReference type="RefSeq" id="WP_105043707.1">
    <property type="nucleotide sequence ID" value="NZ_MQWA01000001.1"/>
</dbReference>
<dbReference type="Proteomes" id="UP000239907">
    <property type="component" value="Unassembled WGS sequence"/>
</dbReference>
<organism evidence="2 3">
    <name type="scientific">Rubritalea profundi</name>
    <dbReference type="NCBI Taxonomy" id="1658618"/>
    <lineage>
        <taxon>Bacteria</taxon>
        <taxon>Pseudomonadati</taxon>
        <taxon>Verrucomicrobiota</taxon>
        <taxon>Verrucomicrobiia</taxon>
        <taxon>Verrucomicrobiales</taxon>
        <taxon>Rubritaleaceae</taxon>
        <taxon>Rubritalea</taxon>
    </lineage>
</organism>
<feature type="transmembrane region" description="Helical" evidence="1">
    <location>
        <begin position="24"/>
        <end position="44"/>
    </location>
</feature>
<comment type="caution">
    <text evidence="2">The sequence shown here is derived from an EMBL/GenBank/DDBJ whole genome shotgun (WGS) entry which is preliminary data.</text>
</comment>
<dbReference type="AlphaFoldDB" id="A0A2S7U493"/>
<keyword evidence="1" id="KW-0472">Membrane</keyword>
<keyword evidence="1" id="KW-0812">Transmembrane</keyword>
<dbReference type="OrthoDB" id="185306at2"/>
<proteinExistence type="predicted"/>
<protein>
    <submittedName>
        <fullName evidence="2">Uncharacterized protein</fullName>
    </submittedName>
</protein>
<gene>
    <name evidence="2" type="ORF">BSZ32_12410</name>
</gene>
<evidence type="ECO:0000256" key="1">
    <source>
        <dbReference type="SAM" id="Phobius"/>
    </source>
</evidence>
<accession>A0A2S7U493</accession>
<keyword evidence="1" id="KW-1133">Transmembrane helix</keyword>